<protein>
    <recommendedName>
        <fullName evidence="3">Radical SAM protein</fullName>
    </recommendedName>
</protein>
<accession>A0A1L3MP17</accession>
<dbReference type="STRING" id="1547283.A9C19_04655"/>
<evidence type="ECO:0000313" key="1">
    <source>
        <dbReference type="EMBL" id="APH04086.1"/>
    </source>
</evidence>
<proteinExistence type="predicted"/>
<evidence type="ECO:0000313" key="2">
    <source>
        <dbReference type="Proteomes" id="UP000181936"/>
    </source>
</evidence>
<dbReference type="AlphaFoldDB" id="A0A1L3MP17"/>
<dbReference type="Proteomes" id="UP000181936">
    <property type="component" value="Chromosome"/>
</dbReference>
<dbReference type="RefSeq" id="WP_072578880.1">
    <property type="nucleotide sequence ID" value="NZ_CP016020.1"/>
</dbReference>
<dbReference type="EMBL" id="CP016020">
    <property type="protein sequence ID" value="APH04086.1"/>
    <property type="molecule type" value="Genomic_DNA"/>
</dbReference>
<dbReference type="OrthoDB" id="2989999at2"/>
<sequence>MNQYFKYDKRLKIFLPHLNVNWNQYNLETQNKIVEKWEQIRGGIPDRIHDLEEQINQKQAELNQEDDFNKSCQLNEDIANLASIINDLWIWFRTTQSITKTHT</sequence>
<organism evidence="1 2">
    <name type="scientific">Bacillus weihaiensis</name>
    <dbReference type="NCBI Taxonomy" id="1547283"/>
    <lineage>
        <taxon>Bacteria</taxon>
        <taxon>Bacillati</taxon>
        <taxon>Bacillota</taxon>
        <taxon>Bacilli</taxon>
        <taxon>Bacillales</taxon>
        <taxon>Bacillaceae</taxon>
        <taxon>Bacillus</taxon>
    </lineage>
</organism>
<keyword evidence="2" id="KW-1185">Reference proteome</keyword>
<reference evidence="1 2" key="1">
    <citation type="journal article" date="2016" name="Sci. Rep.">
        <title>Complete genome sequence and transcriptomic analysis of a novel marine strain Bacillus weihaiensis reveals the mechanism of brown algae degradation.</title>
        <authorList>
            <person name="Zhu Y."/>
            <person name="Chen P."/>
            <person name="Bao Y."/>
            <person name="Men Y."/>
            <person name="Zeng Y."/>
            <person name="Yang J."/>
            <person name="Sun J."/>
            <person name="Sun Y."/>
        </authorList>
    </citation>
    <scope>NUCLEOTIDE SEQUENCE [LARGE SCALE GENOMIC DNA]</scope>
    <source>
        <strain evidence="1 2">Alg07</strain>
    </source>
</reference>
<name>A0A1L3MP17_9BACI</name>
<dbReference type="KEGG" id="bwh:A9C19_04655"/>
<gene>
    <name evidence="1" type="ORF">A9C19_04655</name>
</gene>
<evidence type="ECO:0008006" key="3">
    <source>
        <dbReference type="Google" id="ProtNLM"/>
    </source>
</evidence>